<sequence>MVATNSFKNQELYVSYPNTSNATSRLDTTVHDDLVGRYSGSHGIGGRRPSNYDGYSTPGSWYYSMDVSLAGSGYETPASEPSNEHDSIRRSYLSGQIADVLKKSLWWNVLGSYLQQQNLLTCSLLILMALDGFQEALSKSCDIARKGLDRLSHNYDMAITPDIHNQIDDVYQTASGTSLILLVVPLLGIAHLLKYLTDEPDLILFAIVFGGAFLMLSLVSLCCYSLGLTHATSIHGMLHNEPLEYSTDSFCNEIVNKLGDITDGMMLAISSGSLLKQITFLTLETAFQHSLICFIIPITAFANQSIPDCSLLSTSLLCALLLLAEKFGSLICNLYITFCSPFNVDVPTYTHRTSSIIYRCLILGSTSLMLLPFCTLMGDQNAYGNMASWIAICILIFFFSAFSSYPRAAISSSMHSSIMSHPLSYKIFDFAGVMLTMWDVFLMFSLPLFLNRTVGHFDIKVAYLTIAFFYVIHAGYHIFTGVGLRSLTIESRIVPFHGPVWAPLNRP</sequence>
<dbReference type="Proteomes" id="UP001057455">
    <property type="component" value="Unassembled WGS sequence"/>
</dbReference>
<feature type="transmembrane region" description="Helical" evidence="1">
    <location>
        <begin position="202"/>
        <end position="227"/>
    </location>
</feature>
<feature type="transmembrane region" description="Helical" evidence="1">
    <location>
        <begin position="170"/>
        <end position="190"/>
    </location>
</feature>
<proteinExistence type="predicted"/>
<feature type="transmembrane region" description="Helical" evidence="1">
    <location>
        <begin position="461"/>
        <end position="479"/>
    </location>
</feature>
<feature type="transmembrane region" description="Helical" evidence="1">
    <location>
        <begin position="386"/>
        <end position="405"/>
    </location>
</feature>
<evidence type="ECO:0000256" key="1">
    <source>
        <dbReference type="SAM" id="Phobius"/>
    </source>
</evidence>
<keyword evidence="1" id="KW-1133">Transmembrane helix</keyword>
<gene>
    <name evidence="2" type="ORF">BaOVIS_005240</name>
</gene>
<protein>
    <submittedName>
        <fullName evidence="2">Transmembrane protein</fullName>
    </submittedName>
</protein>
<comment type="caution">
    <text evidence="2">The sequence shown here is derived from an EMBL/GenBank/DDBJ whole genome shotgun (WGS) entry which is preliminary data.</text>
</comment>
<dbReference type="EMBL" id="BLIY01000003">
    <property type="protein sequence ID" value="GFE53120.1"/>
    <property type="molecule type" value="Genomic_DNA"/>
</dbReference>
<name>A0A9W5T951_BABOV</name>
<evidence type="ECO:0000313" key="2">
    <source>
        <dbReference type="EMBL" id="GFE53120.1"/>
    </source>
</evidence>
<dbReference type="AlphaFoldDB" id="A0A9W5T951"/>
<organism evidence="2 3">
    <name type="scientific">Babesia ovis</name>
    <dbReference type="NCBI Taxonomy" id="5869"/>
    <lineage>
        <taxon>Eukaryota</taxon>
        <taxon>Sar</taxon>
        <taxon>Alveolata</taxon>
        <taxon>Apicomplexa</taxon>
        <taxon>Aconoidasida</taxon>
        <taxon>Piroplasmida</taxon>
        <taxon>Babesiidae</taxon>
        <taxon>Babesia</taxon>
    </lineage>
</organism>
<reference evidence="2" key="1">
    <citation type="submission" date="2019-12" db="EMBL/GenBank/DDBJ databases">
        <title>Genome sequence of Babesia ovis.</title>
        <authorList>
            <person name="Yamagishi J."/>
            <person name="Sevinc F."/>
            <person name="Xuan X."/>
        </authorList>
    </citation>
    <scope>NUCLEOTIDE SEQUENCE</scope>
    <source>
        <strain evidence="2">Selcuk</strain>
    </source>
</reference>
<feature type="transmembrane region" description="Helical" evidence="1">
    <location>
        <begin position="315"/>
        <end position="336"/>
    </location>
</feature>
<keyword evidence="1" id="KW-0472">Membrane</keyword>
<dbReference type="OrthoDB" id="342705at2759"/>
<feature type="transmembrane region" description="Helical" evidence="1">
    <location>
        <begin position="425"/>
        <end position="449"/>
    </location>
</feature>
<evidence type="ECO:0000313" key="3">
    <source>
        <dbReference type="Proteomes" id="UP001057455"/>
    </source>
</evidence>
<feature type="transmembrane region" description="Helical" evidence="1">
    <location>
        <begin position="286"/>
        <end position="303"/>
    </location>
</feature>
<feature type="transmembrane region" description="Helical" evidence="1">
    <location>
        <begin position="356"/>
        <end position="374"/>
    </location>
</feature>
<keyword evidence="1 2" id="KW-0812">Transmembrane</keyword>
<keyword evidence="3" id="KW-1185">Reference proteome</keyword>
<accession>A0A9W5T951</accession>